<gene>
    <name evidence="2" type="ORF">GCM10025868_40490</name>
</gene>
<dbReference type="SMART" id="SM00968">
    <property type="entry name" value="SMC_hinge"/>
    <property type="match status" value="1"/>
</dbReference>
<protein>
    <recommendedName>
        <fullName evidence="1">SMC hinge domain-containing protein</fullName>
    </recommendedName>
</protein>
<dbReference type="InterPro" id="IPR010935">
    <property type="entry name" value="SMC_hinge"/>
</dbReference>
<organism evidence="2 3">
    <name type="scientific">Angustibacter aerolatus</name>
    <dbReference type="NCBI Taxonomy" id="1162965"/>
    <lineage>
        <taxon>Bacteria</taxon>
        <taxon>Bacillati</taxon>
        <taxon>Actinomycetota</taxon>
        <taxon>Actinomycetes</taxon>
        <taxon>Kineosporiales</taxon>
        <taxon>Kineosporiaceae</taxon>
    </lineage>
</organism>
<dbReference type="Pfam" id="PF06470">
    <property type="entry name" value="SMC_hinge"/>
    <property type="match status" value="1"/>
</dbReference>
<comment type="caution">
    <text evidence="2">The sequence shown here is derived from an EMBL/GenBank/DDBJ whole genome shotgun (WGS) entry which is preliminary data.</text>
</comment>
<dbReference type="Gene3D" id="1.20.1060.20">
    <property type="match status" value="1"/>
</dbReference>
<dbReference type="InterPro" id="IPR036277">
    <property type="entry name" value="SMC_hinge_sf"/>
</dbReference>
<feature type="domain" description="SMC hinge" evidence="1">
    <location>
        <begin position="2"/>
        <end position="80"/>
    </location>
</feature>
<dbReference type="EMBL" id="BSUZ01000001">
    <property type="protein sequence ID" value="GMA88799.1"/>
    <property type="molecule type" value="Genomic_DNA"/>
</dbReference>
<evidence type="ECO:0000313" key="2">
    <source>
        <dbReference type="EMBL" id="GMA88799.1"/>
    </source>
</evidence>
<evidence type="ECO:0000313" key="3">
    <source>
        <dbReference type="Proteomes" id="UP001157017"/>
    </source>
</evidence>
<sequence>MSGVLGSVAALLQVEPGREQAVAAALGAAADAVAVESVDAAVDALRMLRDDDAGQAGLLVGDAALTVDDPAGWPHARRRALGS</sequence>
<reference evidence="3" key="1">
    <citation type="journal article" date="2019" name="Int. J. Syst. Evol. Microbiol.">
        <title>The Global Catalogue of Microorganisms (GCM) 10K type strain sequencing project: providing services to taxonomists for standard genome sequencing and annotation.</title>
        <authorList>
            <consortium name="The Broad Institute Genomics Platform"/>
            <consortium name="The Broad Institute Genome Sequencing Center for Infectious Disease"/>
            <person name="Wu L."/>
            <person name="Ma J."/>
        </authorList>
    </citation>
    <scope>NUCLEOTIDE SEQUENCE [LARGE SCALE GENOMIC DNA]</scope>
    <source>
        <strain evidence="3">NBRC 108730</strain>
    </source>
</reference>
<dbReference type="Proteomes" id="UP001157017">
    <property type="component" value="Unassembled WGS sequence"/>
</dbReference>
<evidence type="ECO:0000259" key="1">
    <source>
        <dbReference type="SMART" id="SM00968"/>
    </source>
</evidence>
<keyword evidence="3" id="KW-1185">Reference proteome</keyword>
<accession>A0ABQ6JLN0</accession>
<proteinExistence type="predicted"/>
<name>A0ABQ6JLN0_9ACTN</name>
<dbReference type="SUPFAM" id="SSF75553">
    <property type="entry name" value="Smc hinge domain"/>
    <property type="match status" value="1"/>
</dbReference>